<evidence type="ECO:0008006" key="4">
    <source>
        <dbReference type="Google" id="ProtNLM"/>
    </source>
</evidence>
<dbReference type="InterPro" id="IPR032710">
    <property type="entry name" value="NTF2-like_dom_sf"/>
</dbReference>
<dbReference type="EMBL" id="CP038008">
    <property type="protein sequence ID" value="QBY28614.1"/>
    <property type="molecule type" value="Genomic_DNA"/>
</dbReference>
<dbReference type="SUPFAM" id="SSF54427">
    <property type="entry name" value="NTF2-like"/>
    <property type="match status" value="1"/>
</dbReference>
<feature type="signal peptide" evidence="2">
    <location>
        <begin position="1"/>
        <end position="18"/>
    </location>
</feature>
<evidence type="ECO:0000256" key="1">
    <source>
        <dbReference type="SAM" id="Phobius"/>
    </source>
</evidence>
<feature type="transmembrane region" description="Helical" evidence="1">
    <location>
        <begin position="170"/>
        <end position="190"/>
    </location>
</feature>
<dbReference type="AlphaFoldDB" id="A0A482PLZ1"/>
<organism evidence="3">
    <name type="scientific">Citrobacter rodentium</name>
    <dbReference type="NCBI Taxonomy" id="67825"/>
    <lineage>
        <taxon>Bacteria</taxon>
        <taxon>Pseudomonadati</taxon>
        <taxon>Pseudomonadota</taxon>
        <taxon>Gammaproteobacteria</taxon>
        <taxon>Enterobacterales</taxon>
        <taxon>Enterobacteriaceae</taxon>
        <taxon>Citrobacter</taxon>
    </lineage>
</organism>
<protein>
    <recommendedName>
        <fullName evidence="4">SnoaL-like domain-containing protein</fullName>
    </recommendedName>
</protein>
<reference evidence="3" key="1">
    <citation type="submission" date="2019-03" db="EMBL/GenBank/DDBJ databases">
        <title>Complete genome sequence of enteropathogenic Citrobacter rodentium strain DBS100.</title>
        <authorList>
            <person name="Popov G."/>
            <person name="Fiebig A."/>
            <person name="Shideler S."/>
            <person name="Coombes B."/>
            <person name="Savchenko A."/>
        </authorList>
    </citation>
    <scope>NUCLEOTIDE SEQUENCE</scope>
    <source>
        <strain evidence="3">DBS100</strain>
    </source>
</reference>
<dbReference type="RefSeq" id="WP_012906291.1">
    <property type="nucleotide sequence ID" value="NZ_CAJTBI010000029.1"/>
</dbReference>
<dbReference type="OMA" id="FHYSTNV"/>
<accession>A0A482PLZ1</accession>
<evidence type="ECO:0000256" key="2">
    <source>
        <dbReference type="SAM" id="SignalP"/>
    </source>
</evidence>
<keyword evidence="1" id="KW-0812">Transmembrane</keyword>
<evidence type="ECO:0000313" key="3">
    <source>
        <dbReference type="EMBL" id="QBY28614.1"/>
    </source>
</evidence>
<feature type="chain" id="PRO_5019729942" description="SnoaL-like domain-containing protein" evidence="2">
    <location>
        <begin position="19"/>
        <end position="196"/>
    </location>
</feature>
<name>A0A482PLZ1_CITRO</name>
<keyword evidence="2" id="KW-0732">Signal</keyword>
<gene>
    <name evidence="3" type="ORF">E2R62_06955</name>
</gene>
<sequence length="196" mass="21885">MKKIVLILLTLVSFNVFASNSDDAIHRELRQAVGLVESAINTGEYDKMLPVLSKELRATPITQEFIHGKAGIVPYFHKWFGKDNFLKSMHISITADTQTELSADRNWGVVYGKGVEKYLLNDGRSYDIPTRWTATVVLEEGHWKIRTIHFGTNFVDNPLINEATNAITKVMYGAGGGGVVVGLLIGFLLFRRKSKS</sequence>
<keyword evidence="1" id="KW-1133">Transmembrane helix</keyword>
<proteinExistence type="predicted"/>
<keyword evidence="1" id="KW-0472">Membrane</keyword>
<dbReference type="Gene3D" id="3.10.450.50">
    <property type="match status" value="1"/>
</dbReference>